<dbReference type="InterPro" id="IPR036388">
    <property type="entry name" value="WH-like_DNA-bd_sf"/>
</dbReference>
<feature type="DNA-binding region" description="OmpR/PhoB-type" evidence="9">
    <location>
        <begin position="124"/>
        <end position="218"/>
    </location>
</feature>
<dbReference type="Pfam" id="PF00486">
    <property type="entry name" value="Trans_reg_C"/>
    <property type="match status" value="1"/>
</dbReference>
<dbReference type="InterPro" id="IPR001867">
    <property type="entry name" value="OmpR/PhoB-type_DNA-bd"/>
</dbReference>
<evidence type="ECO:0000256" key="7">
    <source>
        <dbReference type="ARBA" id="ARBA00023163"/>
    </source>
</evidence>
<evidence type="ECO:0000256" key="5">
    <source>
        <dbReference type="ARBA" id="ARBA00023015"/>
    </source>
</evidence>
<dbReference type="SMART" id="SM00862">
    <property type="entry name" value="Trans_reg_C"/>
    <property type="match status" value="1"/>
</dbReference>
<dbReference type="InterPro" id="IPR001789">
    <property type="entry name" value="Sig_transdc_resp-reg_receiver"/>
</dbReference>
<gene>
    <name evidence="12" type="ORF">ACFSGJ_06600</name>
</gene>
<accession>A0ABW4S514</accession>
<comment type="caution">
    <text evidence="12">The sequence shown here is derived from an EMBL/GenBank/DDBJ whole genome shotgun (WGS) entry which is preliminary data.</text>
</comment>
<keyword evidence="3 8" id="KW-0597">Phosphoprotein</keyword>
<evidence type="ECO:0000259" key="11">
    <source>
        <dbReference type="PROSITE" id="PS51755"/>
    </source>
</evidence>
<reference evidence="13" key="1">
    <citation type="journal article" date="2019" name="Int. J. Syst. Evol. Microbiol.">
        <title>The Global Catalogue of Microorganisms (GCM) 10K type strain sequencing project: providing services to taxonomists for standard genome sequencing and annotation.</title>
        <authorList>
            <consortium name="The Broad Institute Genomics Platform"/>
            <consortium name="The Broad Institute Genome Sequencing Center for Infectious Disease"/>
            <person name="Wu L."/>
            <person name="Ma J."/>
        </authorList>
    </citation>
    <scope>NUCLEOTIDE SEQUENCE [LARGE SCALE GENOMIC DNA]</scope>
    <source>
        <strain evidence="13">CGMCC 4.7242</strain>
    </source>
</reference>
<dbReference type="Gene3D" id="3.40.50.2300">
    <property type="match status" value="1"/>
</dbReference>
<keyword evidence="7" id="KW-0804">Transcription</keyword>
<proteinExistence type="predicted"/>
<dbReference type="SMART" id="SM00448">
    <property type="entry name" value="REC"/>
    <property type="match status" value="1"/>
</dbReference>
<dbReference type="Gene3D" id="6.10.250.690">
    <property type="match status" value="1"/>
</dbReference>
<evidence type="ECO:0000256" key="4">
    <source>
        <dbReference type="ARBA" id="ARBA00023012"/>
    </source>
</evidence>
<evidence type="ECO:0000256" key="8">
    <source>
        <dbReference type="PROSITE-ProRule" id="PRU00169"/>
    </source>
</evidence>
<evidence type="ECO:0000313" key="12">
    <source>
        <dbReference type="EMBL" id="MFD1911884.1"/>
    </source>
</evidence>
<name>A0ABW4S514_9RHOB</name>
<dbReference type="EMBL" id="JBHUGH010000005">
    <property type="protein sequence ID" value="MFD1911884.1"/>
    <property type="molecule type" value="Genomic_DNA"/>
</dbReference>
<dbReference type="Gene3D" id="1.10.10.10">
    <property type="entry name" value="Winged helix-like DNA-binding domain superfamily/Winged helix DNA-binding domain"/>
    <property type="match status" value="1"/>
</dbReference>
<dbReference type="PANTHER" id="PTHR48111">
    <property type="entry name" value="REGULATOR OF RPOS"/>
    <property type="match status" value="1"/>
</dbReference>
<comment type="subcellular location">
    <subcellularLocation>
        <location evidence="1">Cytoplasm</location>
    </subcellularLocation>
</comment>
<feature type="domain" description="Response regulatory" evidence="10">
    <location>
        <begin position="2"/>
        <end position="116"/>
    </location>
</feature>
<dbReference type="InterPro" id="IPR011006">
    <property type="entry name" value="CheY-like_superfamily"/>
</dbReference>
<keyword evidence="4" id="KW-0902">Two-component regulatory system</keyword>
<keyword evidence="6 9" id="KW-0238">DNA-binding</keyword>
<dbReference type="PANTHER" id="PTHR48111:SF35">
    <property type="entry name" value="TRANSCRIPTIONAL REGULATORY PROTEIN QSEB"/>
    <property type="match status" value="1"/>
</dbReference>
<feature type="modified residue" description="4-aspartylphosphate" evidence="8">
    <location>
        <position position="51"/>
    </location>
</feature>
<dbReference type="PROSITE" id="PS51755">
    <property type="entry name" value="OMPR_PHOB"/>
    <property type="match status" value="1"/>
</dbReference>
<dbReference type="RefSeq" id="WP_390260203.1">
    <property type="nucleotide sequence ID" value="NZ_JBHUGH010000005.1"/>
</dbReference>
<organism evidence="12 13">
    <name type="scientific">Halodurantibacterium flavum</name>
    <dbReference type="NCBI Taxonomy" id="1382802"/>
    <lineage>
        <taxon>Bacteria</taxon>
        <taxon>Pseudomonadati</taxon>
        <taxon>Pseudomonadota</taxon>
        <taxon>Alphaproteobacteria</taxon>
        <taxon>Rhodobacterales</taxon>
        <taxon>Paracoccaceae</taxon>
        <taxon>Halodurantibacterium</taxon>
    </lineage>
</organism>
<dbReference type="SUPFAM" id="SSF52172">
    <property type="entry name" value="CheY-like"/>
    <property type="match status" value="1"/>
</dbReference>
<keyword evidence="5" id="KW-0805">Transcription regulation</keyword>
<evidence type="ECO:0000256" key="6">
    <source>
        <dbReference type="ARBA" id="ARBA00023125"/>
    </source>
</evidence>
<dbReference type="Pfam" id="PF00072">
    <property type="entry name" value="Response_reg"/>
    <property type="match status" value="1"/>
</dbReference>
<dbReference type="InterPro" id="IPR039420">
    <property type="entry name" value="WalR-like"/>
</dbReference>
<evidence type="ECO:0000256" key="2">
    <source>
        <dbReference type="ARBA" id="ARBA00022490"/>
    </source>
</evidence>
<dbReference type="PROSITE" id="PS50110">
    <property type="entry name" value="RESPONSE_REGULATORY"/>
    <property type="match status" value="1"/>
</dbReference>
<protein>
    <submittedName>
        <fullName evidence="12">Response regulator</fullName>
    </submittedName>
</protein>
<evidence type="ECO:0000256" key="3">
    <source>
        <dbReference type="ARBA" id="ARBA00022553"/>
    </source>
</evidence>
<evidence type="ECO:0000256" key="9">
    <source>
        <dbReference type="PROSITE-ProRule" id="PRU01091"/>
    </source>
</evidence>
<keyword evidence="13" id="KW-1185">Reference proteome</keyword>
<dbReference type="Proteomes" id="UP001597353">
    <property type="component" value="Unassembled WGS sequence"/>
</dbReference>
<sequence length="227" mass="25558">MRILIVEDDEVLADGLSVGLRLSGFTPDQVATIADARDAIEADDFDGIVLDIMLPDGLGLDLLQEIRAQGVRVPVLLLTSRDRVRDRVRGLDAGADDYLGKPFDLEELSARLRAMLRRRDGRASSYISYNGLSIDASSLSGHYRDKPVSFSRREFAILAALIEHPRHIVSRERLEEKLYGWQEDIESNAVEVHIHKLRSKIARSYIETVRGLGYRLAEEEAQPSQFE</sequence>
<evidence type="ECO:0000259" key="10">
    <source>
        <dbReference type="PROSITE" id="PS50110"/>
    </source>
</evidence>
<keyword evidence="2" id="KW-0963">Cytoplasm</keyword>
<evidence type="ECO:0000313" key="13">
    <source>
        <dbReference type="Proteomes" id="UP001597353"/>
    </source>
</evidence>
<feature type="domain" description="OmpR/PhoB-type" evidence="11">
    <location>
        <begin position="124"/>
        <end position="218"/>
    </location>
</feature>
<evidence type="ECO:0000256" key="1">
    <source>
        <dbReference type="ARBA" id="ARBA00004496"/>
    </source>
</evidence>
<dbReference type="CDD" id="cd00383">
    <property type="entry name" value="trans_reg_C"/>
    <property type="match status" value="1"/>
</dbReference>